<gene>
    <name evidence="2" type="ORF">V6U78_06315</name>
</gene>
<dbReference type="RefSeq" id="WP_405338558.1">
    <property type="nucleotide sequence ID" value="NZ_JBANFI010000003.1"/>
</dbReference>
<evidence type="ECO:0000313" key="2">
    <source>
        <dbReference type="EMBL" id="MFK7160647.1"/>
    </source>
</evidence>
<dbReference type="SUPFAM" id="SSF56655">
    <property type="entry name" value="Carbohydrate phosphatase"/>
    <property type="match status" value="1"/>
</dbReference>
<comment type="caution">
    <text evidence="2">The sequence shown here is derived from an EMBL/GenBank/DDBJ whole genome shotgun (WGS) entry which is preliminary data.</text>
</comment>
<evidence type="ECO:0000313" key="3">
    <source>
        <dbReference type="Proteomes" id="UP001621714"/>
    </source>
</evidence>
<dbReference type="Proteomes" id="UP001621714">
    <property type="component" value="Unassembled WGS sequence"/>
</dbReference>
<organism evidence="2 3">
    <name type="scientific">Marinospirillum alkalitolerans</name>
    <dbReference type="NCBI Taxonomy" id="3123374"/>
    <lineage>
        <taxon>Bacteria</taxon>
        <taxon>Pseudomonadati</taxon>
        <taxon>Pseudomonadota</taxon>
        <taxon>Gammaproteobacteria</taxon>
        <taxon>Oceanospirillales</taxon>
        <taxon>Oceanospirillaceae</taxon>
        <taxon>Marinospirillum</taxon>
    </lineage>
</organism>
<keyword evidence="3" id="KW-1185">Reference proteome</keyword>
<dbReference type="PANTHER" id="PTHR20854">
    <property type="entry name" value="INOSITOL MONOPHOSPHATASE"/>
    <property type="match status" value="1"/>
</dbReference>
<sequence length="258" mass="28222">MHPTLQLALRALRSVSEHYTYVSERLDIARTDQAVPELLETCGRRVEQAIERQLVRAHPDASFRGRFAQLQGSGEMRWSVDSLTGYDNLKRGYPAFALTLSIYIRDRLEHVLLFNPATSQEFLASRGRGATLNGRRIRVLAGWKPEQAALAYPLPEPRLRQQLLPVYAQLLPLLGVETLLTSGCAALDICAVAAGQLDAAILMGVDEKELAPALLILKEAGGLAGDLSGAPSLTSEGRLLVANPKAFRQLVGQLKPHL</sequence>
<dbReference type="PANTHER" id="PTHR20854:SF4">
    <property type="entry name" value="INOSITOL-1-MONOPHOSPHATASE-RELATED"/>
    <property type="match status" value="1"/>
</dbReference>
<dbReference type="InterPro" id="IPR000760">
    <property type="entry name" value="Inositol_monophosphatase-like"/>
</dbReference>
<dbReference type="EMBL" id="JBANFI010000003">
    <property type="protein sequence ID" value="MFK7160647.1"/>
    <property type="molecule type" value="Genomic_DNA"/>
</dbReference>
<reference evidence="2 3" key="1">
    <citation type="submission" date="2024-02" db="EMBL/GenBank/DDBJ databases">
        <title>Marinospirillum sp. MEB 164 isolated from Lonar lake sediment.</title>
        <authorList>
            <person name="Joshi A."/>
            <person name="Thite S."/>
        </authorList>
    </citation>
    <scope>NUCLEOTIDE SEQUENCE [LARGE SCALE GENOMIC DNA]</scope>
    <source>
        <strain evidence="2 3">MEB164</strain>
    </source>
</reference>
<name>A0ABW8PZ37_9GAMM</name>
<accession>A0ABW8PZ37</accession>
<comment type="similarity">
    <text evidence="1">Belongs to the inositol monophosphatase superfamily.</text>
</comment>
<dbReference type="PRINTS" id="PR00377">
    <property type="entry name" value="IMPHPHTASES"/>
</dbReference>
<dbReference type="Gene3D" id="3.40.190.80">
    <property type="match status" value="1"/>
</dbReference>
<dbReference type="Pfam" id="PF00459">
    <property type="entry name" value="Inositol_P"/>
    <property type="match status" value="1"/>
</dbReference>
<dbReference type="Gene3D" id="3.30.540.10">
    <property type="entry name" value="Fructose-1,6-Bisphosphatase, subunit A, domain 1"/>
    <property type="match status" value="1"/>
</dbReference>
<proteinExistence type="inferred from homology"/>
<protein>
    <submittedName>
        <fullName evidence="2">Inositol monophosphatase family protein</fullName>
    </submittedName>
</protein>
<evidence type="ECO:0000256" key="1">
    <source>
        <dbReference type="ARBA" id="ARBA00009759"/>
    </source>
</evidence>